<gene>
    <name evidence="1" type="primary">GLEAN_05169</name>
    <name evidence="1" type="ORF">TcasGA2_TC005169</name>
</gene>
<dbReference type="Proteomes" id="UP000007266">
    <property type="component" value="Linkage group 1"/>
</dbReference>
<protein>
    <submittedName>
        <fullName evidence="1">Uncharacterized protein</fullName>
    </submittedName>
</protein>
<dbReference type="AlphaFoldDB" id="D6W7F2"/>
<accession>D6W7F2</accession>
<reference evidence="1 2" key="2">
    <citation type="journal article" date="2010" name="Nucleic Acids Res.">
        <title>BeetleBase in 2010: revisions to provide comprehensive genomic information for Tribolium castaneum.</title>
        <authorList>
            <person name="Kim H.S."/>
            <person name="Murphy T."/>
            <person name="Xia J."/>
            <person name="Caragea D."/>
            <person name="Park Y."/>
            <person name="Beeman R.W."/>
            <person name="Lorenzen M.D."/>
            <person name="Butcher S."/>
            <person name="Manak J.R."/>
            <person name="Brown S.J."/>
        </authorList>
    </citation>
    <scope>GENOME REANNOTATION</scope>
    <source>
        <strain evidence="1 2">Georgia GA2</strain>
    </source>
</reference>
<evidence type="ECO:0000313" key="2">
    <source>
        <dbReference type="Proteomes" id="UP000007266"/>
    </source>
</evidence>
<dbReference type="InParanoid" id="D6W7F2"/>
<reference evidence="1 2" key="1">
    <citation type="journal article" date="2008" name="Nature">
        <title>The genome of the model beetle and pest Tribolium castaneum.</title>
        <authorList>
            <consortium name="Tribolium Genome Sequencing Consortium"/>
            <person name="Richards S."/>
            <person name="Gibbs R.A."/>
            <person name="Weinstock G.M."/>
            <person name="Brown S.J."/>
            <person name="Denell R."/>
            <person name="Beeman R.W."/>
            <person name="Gibbs R."/>
            <person name="Beeman R.W."/>
            <person name="Brown S.J."/>
            <person name="Bucher G."/>
            <person name="Friedrich M."/>
            <person name="Grimmelikhuijzen C.J."/>
            <person name="Klingler M."/>
            <person name="Lorenzen M."/>
            <person name="Richards S."/>
            <person name="Roth S."/>
            <person name="Schroder R."/>
            <person name="Tautz D."/>
            <person name="Zdobnov E.M."/>
            <person name="Muzny D."/>
            <person name="Gibbs R.A."/>
            <person name="Weinstock G.M."/>
            <person name="Attaway T."/>
            <person name="Bell S."/>
            <person name="Buhay C.J."/>
            <person name="Chandrabose M.N."/>
            <person name="Chavez D."/>
            <person name="Clerk-Blankenburg K.P."/>
            <person name="Cree A."/>
            <person name="Dao M."/>
            <person name="Davis C."/>
            <person name="Chacko J."/>
            <person name="Dinh H."/>
            <person name="Dugan-Rocha S."/>
            <person name="Fowler G."/>
            <person name="Garner T.T."/>
            <person name="Garnes J."/>
            <person name="Gnirke A."/>
            <person name="Hawes A."/>
            <person name="Hernandez J."/>
            <person name="Hines S."/>
            <person name="Holder M."/>
            <person name="Hume J."/>
            <person name="Jhangiani S.N."/>
            <person name="Joshi V."/>
            <person name="Khan Z.M."/>
            <person name="Jackson L."/>
            <person name="Kovar C."/>
            <person name="Kowis A."/>
            <person name="Lee S."/>
            <person name="Lewis L.R."/>
            <person name="Margolis J."/>
            <person name="Morgan M."/>
            <person name="Nazareth L.V."/>
            <person name="Nguyen N."/>
            <person name="Okwuonu G."/>
            <person name="Parker D."/>
            <person name="Richards S."/>
            <person name="Ruiz S.J."/>
            <person name="Santibanez J."/>
            <person name="Savard J."/>
            <person name="Scherer S.E."/>
            <person name="Schneider B."/>
            <person name="Sodergren E."/>
            <person name="Tautz D."/>
            <person name="Vattahil S."/>
            <person name="Villasana D."/>
            <person name="White C.S."/>
            <person name="Wright R."/>
            <person name="Park Y."/>
            <person name="Beeman R.W."/>
            <person name="Lord J."/>
            <person name="Oppert B."/>
            <person name="Lorenzen M."/>
            <person name="Brown S."/>
            <person name="Wang L."/>
            <person name="Savard J."/>
            <person name="Tautz D."/>
            <person name="Richards S."/>
            <person name="Weinstock G."/>
            <person name="Gibbs R.A."/>
            <person name="Liu Y."/>
            <person name="Worley K."/>
            <person name="Weinstock G."/>
            <person name="Elsik C.G."/>
            <person name="Reese J.T."/>
            <person name="Elhaik E."/>
            <person name="Landan G."/>
            <person name="Graur D."/>
            <person name="Arensburger P."/>
            <person name="Atkinson P."/>
            <person name="Beeman R.W."/>
            <person name="Beidler J."/>
            <person name="Brown S.J."/>
            <person name="Demuth J.P."/>
            <person name="Drury D.W."/>
            <person name="Du Y.Z."/>
            <person name="Fujiwara H."/>
            <person name="Lorenzen M."/>
            <person name="Maselli V."/>
            <person name="Osanai M."/>
            <person name="Park Y."/>
            <person name="Robertson H.M."/>
            <person name="Tu Z."/>
            <person name="Wang J.J."/>
            <person name="Wang S."/>
            <person name="Richards S."/>
            <person name="Song H."/>
            <person name="Zhang L."/>
            <person name="Sodergren E."/>
            <person name="Werner D."/>
            <person name="Stanke M."/>
            <person name="Morgenstern B."/>
            <person name="Solovyev V."/>
            <person name="Kosarev P."/>
            <person name="Brown G."/>
            <person name="Chen H.C."/>
            <person name="Ermolaeva O."/>
            <person name="Hlavina W."/>
            <person name="Kapustin Y."/>
            <person name="Kiryutin B."/>
            <person name="Kitts P."/>
            <person name="Maglott D."/>
            <person name="Pruitt K."/>
            <person name="Sapojnikov V."/>
            <person name="Souvorov A."/>
            <person name="Mackey A.J."/>
            <person name="Waterhouse R.M."/>
            <person name="Wyder S."/>
            <person name="Zdobnov E.M."/>
            <person name="Zdobnov E.M."/>
            <person name="Wyder S."/>
            <person name="Kriventseva E.V."/>
            <person name="Kadowaki T."/>
            <person name="Bork P."/>
            <person name="Aranda M."/>
            <person name="Bao R."/>
            <person name="Beermann A."/>
            <person name="Berns N."/>
            <person name="Bolognesi R."/>
            <person name="Bonneton F."/>
            <person name="Bopp D."/>
            <person name="Brown S.J."/>
            <person name="Bucher G."/>
            <person name="Butts T."/>
            <person name="Chaumot A."/>
            <person name="Denell R.E."/>
            <person name="Ferrier D.E."/>
            <person name="Friedrich M."/>
            <person name="Gordon C.M."/>
            <person name="Jindra M."/>
            <person name="Klingler M."/>
            <person name="Lan Q."/>
            <person name="Lattorff H.M."/>
            <person name="Laudet V."/>
            <person name="von Levetsow C."/>
            <person name="Liu Z."/>
            <person name="Lutz R."/>
            <person name="Lynch J.A."/>
            <person name="da Fonseca R.N."/>
            <person name="Posnien N."/>
            <person name="Reuter R."/>
            <person name="Roth S."/>
            <person name="Savard J."/>
            <person name="Schinko J.B."/>
            <person name="Schmitt C."/>
            <person name="Schoppmeier M."/>
            <person name="Schroder R."/>
            <person name="Shippy T.D."/>
            <person name="Simonnet F."/>
            <person name="Marques-Souza H."/>
            <person name="Tautz D."/>
            <person name="Tomoyasu Y."/>
            <person name="Trauner J."/>
            <person name="Van der Zee M."/>
            <person name="Vervoort M."/>
            <person name="Wittkopp N."/>
            <person name="Wimmer E.A."/>
            <person name="Yang X."/>
            <person name="Jones A.K."/>
            <person name="Sattelle D.B."/>
            <person name="Ebert P.R."/>
            <person name="Nelson D."/>
            <person name="Scott J.G."/>
            <person name="Beeman R.W."/>
            <person name="Muthukrishnan S."/>
            <person name="Kramer K.J."/>
            <person name="Arakane Y."/>
            <person name="Beeman R.W."/>
            <person name="Zhu Q."/>
            <person name="Hogenkamp D."/>
            <person name="Dixit R."/>
            <person name="Oppert B."/>
            <person name="Jiang H."/>
            <person name="Zou Z."/>
            <person name="Marshall J."/>
            <person name="Elpidina E."/>
            <person name="Vinokurov K."/>
            <person name="Oppert C."/>
            <person name="Zou Z."/>
            <person name="Evans J."/>
            <person name="Lu Z."/>
            <person name="Zhao P."/>
            <person name="Sumathipala N."/>
            <person name="Altincicek B."/>
            <person name="Vilcinskas A."/>
            <person name="Williams M."/>
            <person name="Hultmark D."/>
            <person name="Hetru C."/>
            <person name="Jiang H."/>
            <person name="Grimmelikhuijzen C.J."/>
            <person name="Hauser F."/>
            <person name="Cazzamali G."/>
            <person name="Williamson M."/>
            <person name="Park Y."/>
            <person name="Li B."/>
            <person name="Tanaka Y."/>
            <person name="Predel R."/>
            <person name="Neupert S."/>
            <person name="Schachtner J."/>
            <person name="Verleyen P."/>
            <person name="Raible F."/>
            <person name="Bork P."/>
            <person name="Friedrich M."/>
            <person name="Walden K.K."/>
            <person name="Robertson H.M."/>
            <person name="Angeli S."/>
            <person name="Foret S."/>
            <person name="Bucher G."/>
            <person name="Schuetz S."/>
            <person name="Maleszka R."/>
            <person name="Wimmer E.A."/>
            <person name="Beeman R.W."/>
            <person name="Lorenzen M."/>
            <person name="Tomoyasu Y."/>
            <person name="Miller S.C."/>
            <person name="Grossmann D."/>
            <person name="Bucher G."/>
        </authorList>
    </citation>
    <scope>NUCLEOTIDE SEQUENCE [LARGE SCALE GENOMIC DNA]</scope>
    <source>
        <strain evidence="1 2">Georgia GA2</strain>
    </source>
</reference>
<evidence type="ECO:0000313" key="1">
    <source>
        <dbReference type="EMBL" id="EFA11205.1"/>
    </source>
</evidence>
<dbReference type="EMBL" id="KQ971307">
    <property type="protein sequence ID" value="EFA11205.1"/>
    <property type="molecule type" value="Genomic_DNA"/>
</dbReference>
<dbReference type="HOGENOM" id="CLU_3160612_0_0_1"/>
<organism evidence="1 2">
    <name type="scientific">Tribolium castaneum</name>
    <name type="common">Red flour beetle</name>
    <dbReference type="NCBI Taxonomy" id="7070"/>
    <lineage>
        <taxon>Eukaryota</taxon>
        <taxon>Metazoa</taxon>
        <taxon>Ecdysozoa</taxon>
        <taxon>Arthropoda</taxon>
        <taxon>Hexapoda</taxon>
        <taxon>Insecta</taxon>
        <taxon>Pterygota</taxon>
        <taxon>Neoptera</taxon>
        <taxon>Endopterygota</taxon>
        <taxon>Coleoptera</taxon>
        <taxon>Polyphaga</taxon>
        <taxon>Cucujiformia</taxon>
        <taxon>Tenebrionidae</taxon>
        <taxon>Tenebrionidae incertae sedis</taxon>
        <taxon>Tribolium</taxon>
    </lineage>
</organism>
<keyword evidence="2" id="KW-1185">Reference proteome</keyword>
<proteinExistence type="predicted"/>
<sequence length="48" mass="5188">MSREEFCRVGKNVRKGGGDFAAIERIGIGVIGIESGDNNSGYLLWMAL</sequence>
<name>D6W7F2_TRICA</name>